<keyword evidence="5 7" id="KW-0472">Membrane</keyword>
<evidence type="ECO:0000256" key="2">
    <source>
        <dbReference type="ARBA" id="ARBA00022475"/>
    </source>
</evidence>
<dbReference type="AlphaFoldDB" id="A0A0D6XMU8"/>
<reference evidence="10 12" key="2">
    <citation type="submission" date="2018-06" db="EMBL/GenBank/DDBJ databases">
        <authorList>
            <consortium name="Pathogen Informatics"/>
            <person name="Doyle S."/>
        </authorList>
    </citation>
    <scope>NUCLEOTIDE SEQUENCE [LARGE SCALE GENOMIC DNA]</scope>
    <source>
        <strain evidence="10 12">NCTC13832</strain>
    </source>
</reference>
<evidence type="ECO:0000313" key="11">
    <source>
        <dbReference type="Proteomes" id="UP000032366"/>
    </source>
</evidence>
<evidence type="ECO:0000313" key="10">
    <source>
        <dbReference type="EMBL" id="SUM56590.1"/>
    </source>
</evidence>
<feature type="transmembrane region" description="Helical" evidence="7">
    <location>
        <begin position="138"/>
        <end position="158"/>
    </location>
</feature>
<feature type="transmembrane region" description="Helical" evidence="7">
    <location>
        <begin position="462"/>
        <end position="481"/>
    </location>
</feature>
<feature type="transmembrane region" description="Helical" evidence="7">
    <location>
        <begin position="32"/>
        <end position="56"/>
    </location>
</feature>
<comment type="similarity">
    <text evidence="6">Belongs to the YccS/YhfK family.</text>
</comment>
<comment type="subcellular location">
    <subcellularLocation>
        <location evidence="1">Cell membrane</location>
        <topology evidence="1">Multi-pass membrane protein</topology>
    </subcellularLocation>
</comment>
<evidence type="ECO:0000256" key="3">
    <source>
        <dbReference type="ARBA" id="ARBA00022692"/>
    </source>
</evidence>
<protein>
    <submittedName>
        <fullName evidence="10">Integral membrane protein</fullName>
    </submittedName>
</protein>
<feature type="transmembrane region" description="Helical" evidence="7">
    <location>
        <begin position="91"/>
        <end position="108"/>
    </location>
</feature>
<dbReference type="Proteomes" id="UP000254100">
    <property type="component" value="Unassembled WGS sequence"/>
</dbReference>
<keyword evidence="11" id="KW-1185">Reference proteome</keyword>
<feature type="transmembrane region" description="Helical" evidence="7">
    <location>
        <begin position="332"/>
        <end position="354"/>
    </location>
</feature>
<dbReference type="GO" id="GO:0005886">
    <property type="term" value="C:plasma membrane"/>
    <property type="evidence" value="ECO:0007669"/>
    <property type="project" value="UniProtKB-SubCell"/>
</dbReference>
<evidence type="ECO:0000256" key="1">
    <source>
        <dbReference type="ARBA" id="ARBA00004651"/>
    </source>
</evidence>
<dbReference type="PANTHER" id="PTHR30509">
    <property type="entry name" value="P-HYDROXYBENZOIC ACID EFFLUX PUMP SUBUNIT-RELATED"/>
    <property type="match status" value="1"/>
</dbReference>
<evidence type="ECO:0000256" key="5">
    <source>
        <dbReference type="ARBA" id="ARBA00023136"/>
    </source>
</evidence>
<reference evidence="9 11" key="1">
    <citation type="submission" date="2015-01" db="EMBL/GenBank/DDBJ databases">
        <authorList>
            <person name="Guo J."/>
        </authorList>
    </citation>
    <scope>NUCLEOTIDE SEQUENCE [LARGE SCALE GENOMIC DNA]</scope>
    <source>
        <strain evidence="9 11">DSM 22147</strain>
    </source>
</reference>
<keyword evidence="3 7" id="KW-0812">Transmembrane</keyword>
<evidence type="ECO:0000259" key="8">
    <source>
        <dbReference type="Pfam" id="PF13515"/>
    </source>
</evidence>
<dbReference type="Proteomes" id="UP000032366">
    <property type="component" value="Unassembled WGS sequence"/>
</dbReference>
<dbReference type="OrthoDB" id="581879at2"/>
<feature type="transmembrane region" description="Helical" evidence="7">
    <location>
        <begin position="68"/>
        <end position="85"/>
    </location>
</feature>
<feature type="domain" description="Integral membrane bound transporter" evidence="8">
    <location>
        <begin position="347"/>
        <end position="471"/>
    </location>
</feature>
<dbReference type="InterPro" id="IPR049453">
    <property type="entry name" value="Memb_transporter_dom"/>
</dbReference>
<evidence type="ECO:0000313" key="9">
    <source>
        <dbReference type="EMBL" id="KIX90149.1"/>
    </source>
</evidence>
<organism evidence="10 12">
    <name type="scientific">Staphylococcus microti</name>
    <dbReference type="NCBI Taxonomy" id="569857"/>
    <lineage>
        <taxon>Bacteria</taxon>
        <taxon>Bacillati</taxon>
        <taxon>Bacillota</taxon>
        <taxon>Bacilli</taxon>
        <taxon>Bacillales</taxon>
        <taxon>Staphylococcaceae</taxon>
        <taxon>Staphylococcus</taxon>
    </lineage>
</organism>
<proteinExistence type="inferred from homology"/>
<dbReference type="STRING" id="569857.TP70_09175"/>
<dbReference type="RefSeq" id="WP_044361165.1">
    <property type="nucleotide sequence ID" value="NZ_JXWY01000085.1"/>
</dbReference>
<evidence type="ECO:0000256" key="4">
    <source>
        <dbReference type="ARBA" id="ARBA00022989"/>
    </source>
</evidence>
<dbReference type="EMBL" id="UHDT01000001">
    <property type="protein sequence ID" value="SUM56590.1"/>
    <property type="molecule type" value="Genomic_DNA"/>
</dbReference>
<gene>
    <name evidence="10" type="primary">yccS</name>
    <name evidence="10" type="ORF">NCTC13832_00244</name>
    <name evidence="9" type="ORF">TP70_09175</name>
</gene>
<accession>A0A0D6XMU8</accession>
<evidence type="ECO:0000256" key="6">
    <source>
        <dbReference type="ARBA" id="ARBA00043993"/>
    </source>
</evidence>
<keyword evidence="4 7" id="KW-1133">Transmembrane helix</keyword>
<sequence>MKTYLKNVAFIATDKIDVNRGIRQGLLMLLPLLYGVFANNMSLALLVSIGTFAHIYVFSGTFTSRMRAVTFATCGLVIAMVLGTLTVSYPLLFGIGLLFVAVIPYYIFTTLHIPGPSSTFFIIAYSLSSVMPEQPEAFLYRGLMVGLGGLLGMILVYVESKLKGEQPEQAAVQQDFKQVRQLVQHFNDQATFNDLTKSTVNTLMLSSDVLSTTRSTLQKKAAAYQRLILLHRIAEGIYSELLELNAKGHRPLPPIIVEMMDYVTSSIVEGVAPNRPWRKRVDVADTYDALVQLIFHVDEVLQMPDEQVKRQAQVTSPQYLARLVYSLTPESMNFIATLKYTVIIGCSIMIALVFDFERAYWIPLSAHTVMIGGTTIASIERAGGRWFGTLVGIGIAIVVLLFEPNLLIVVLVMCICSALTEMLIGANYALAMCVITVQVILLGGLAQGHLTMMIALPRLLDTTVGIVIAVIGVLLIGRRLASKRLPEMMGNVARVESQMFHYLFSNNDYSVKKTARRDILRLKLQIDNMETMYRHAYGEWSSNKKRTQYYYPAMFLLRQVHFKLLQCIQAPPKEKLDQTTMGAYLLAYENMAKHFVHGVAQEEIVTLPPLANYAQIRQALIQLQEIALYDEGNQRNPNLLPD</sequence>
<evidence type="ECO:0000256" key="7">
    <source>
        <dbReference type="SAM" id="Phobius"/>
    </source>
</evidence>
<dbReference type="Pfam" id="PF13515">
    <property type="entry name" value="FUSC_2"/>
    <property type="match status" value="1"/>
</dbReference>
<dbReference type="EMBL" id="JXWY01000085">
    <property type="protein sequence ID" value="KIX90149.1"/>
    <property type="molecule type" value="Genomic_DNA"/>
</dbReference>
<evidence type="ECO:0000313" key="12">
    <source>
        <dbReference type="Proteomes" id="UP000254100"/>
    </source>
</evidence>
<name>A0A0D6XMU8_9STAP</name>
<keyword evidence="2" id="KW-1003">Cell membrane</keyword>
<dbReference type="PANTHER" id="PTHR30509:SF9">
    <property type="entry name" value="MULTIDRUG RESISTANCE PROTEIN MDTO"/>
    <property type="match status" value="1"/>
</dbReference>